<dbReference type="EMBL" id="QYUJ01000014">
    <property type="protein sequence ID" value="RJF71244.1"/>
    <property type="molecule type" value="Genomic_DNA"/>
</dbReference>
<sequence length="151" mass="16232">MKKTLLSLTALTLLSPALAQALPASWNASALSTSTYVVLDAKVIGNTALVSQDQMNSILAAIKRDSAGAIKRKYPNAKIANDVATPNAILVQPTLTAPSALVPWAKMSLRYDLTLPDGSVALVDNFSVMEVYRHSWNAMNYVGDRMIGRMP</sequence>
<dbReference type="RefSeq" id="WP_119762225.1">
    <property type="nucleotide sequence ID" value="NZ_QYUJ01000014.1"/>
</dbReference>
<reference evidence="2 3" key="1">
    <citation type="submission" date="2018-09" db="EMBL/GenBank/DDBJ databases">
        <authorList>
            <person name="Zhu H."/>
        </authorList>
    </citation>
    <scope>NUCLEOTIDE SEQUENCE [LARGE SCALE GENOMIC DNA]</scope>
    <source>
        <strain evidence="2 3">K2S05-167</strain>
    </source>
</reference>
<proteinExistence type="predicted"/>
<evidence type="ECO:0000256" key="1">
    <source>
        <dbReference type="SAM" id="SignalP"/>
    </source>
</evidence>
<evidence type="ECO:0000313" key="2">
    <source>
        <dbReference type="EMBL" id="RJF71244.1"/>
    </source>
</evidence>
<comment type="caution">
    <text evidence="2">The sequence shown here is derived from an EMBL/GenBank/DDBJ whole genome shotgun (WGS) entry which is preliminary data.</text>
</comment>
<dbReference type="OrthoDB" id="69443at2"/>
<protein>
    <recommendedName>
        <fullName evidence="4">DUF3887 domain-containing protein</fullName>
    </recommendedName>
</protein>
<keyword evidence="1" id="KW-0732">Signal</keyword>
<gene>
    <name evidence="2" type="ORF">D3875_06335</name>
</gene>
<organism evidence="2 3">
    <name type="scientific">Deinococcus cavernae</name>
    <dbReference type="NCBI Taxonomy" id="2320857"/>
    <lineage>
        <taxon>Bacteria</taxon>
        <taxon>Thermotogati</taxon>
        <taxon>Deinococcota</taxon>
        <taxon>Deinococci</taxon>
        <taxon>Deinococcales</taxon>
        <taxon>Deinococcaceae</taxon>
        <taxon>Deinococcus</taxon>
    </lineage>
</organism>
<feature type="chain" id="PRO_5018965379" description="DUF3887 domain-containing protein" evidence="1">
    <location>
        <begin position="22"/>
        <end position="151"/>
    </location>
</feature>
<dbReference type="AlphaFoldDB" id="A0A418V559"/>
<keyword evidence="3" id="KW-1185">Reference proteome</keyword>
<name>A0A418V559_9DEIO</name>
<evidence type="ECO:0008006" key="4">
    <source>
        <dbReference type="Google" id="ProtNLM"/>
    </source>
</evidence>
<evidence type="ECO:0000313" key="3">
    <source>
        <dbReference type="Proteomes" id="UP000286287"/>
    </source>
</evidence>
<dbReference type="Proteomes" id="UP000286287">
    <property type="component" value="Unassembled WGS sequence"/>
</dbReference>
<feature type="signal peptide" evidence="1">
    <location>
        <begin position="1"/>
        <end position="21"/>
    </location>
</feature>
<accession>A0A418V559</accession>